<evidence type="ECO:0000313" key="7">
    <source>
        <dbReference type="Proteomes" id="UP001162164"/>
    </source>
</evidence>
<dbReference type="PRINTS" id="PR00821">
    <property type="entry name" value="TAGLIPASE"/>
</dbReference>
<dbReference type="InterPro" id="IPR000734">
    <property type="entry name" value="TAG_lipase"/>
</dbReference>
<feature type="domain" description="Lipase" evidence="5">
    <location>
        <begin position="97"/>
        <end position="199"/>
    </location>
</feature>
<dbReference type="Pfam" id="PF00151">
    <property type="entry name" value="Lipase"/>
    <property type="match status" value="2"/>
</dbReference>
<evidence type="ECO:0000256" key="1">
    <source>
        <dbReference type="ARBA" id="ARBA00004613"/>
    </source>
</evidence>
<evidence type="ECO:0000313" key="6">
    <source>
        <dbReference type="EMBL" id="KAJ8983362.1"/>
    </source>
</evidence>
<gene>
    <name evidence="6" type="ORF">NQ317_009275</name>
</gene>
<comment type="caution">
    <text evidence="6">The sequence shown here is derived from an EMBL/GenBank/DDBJ whole genome shotgun (WGS) entry which is preliminary data.</text>
</comment>
<dbReference type="Proteomes" id="UP001162164">
    <property type="component" value="Unassembled WGS sequence"/>
</dbReference>
<dbReference type="Gene3D" id="3.40.50.1820">
    <property type="entry name" value="alpha/beta hydrolase"/>
    <property type="match status" value="2"/>
</dbReference>
<dbReference type="PANTHER" id="PTHR11610">
    <property type="entry name" value="LIPASE"/>
    <property type="match status" value="1"/>
</dbReference>
<comment type="similarity">
    <text evidence="2 4">Belongs to the AB hydrolase superfamily. Lipase family.</text>
</comment>
<proteinExistence type="inferred from homology"/>
<evidence type="ECO:0000256" key="4">
    <source>
        <dbReference type="RuleBase" id="RU004262"/>
    </source>
</evidence>
<dbReference type="InterPro" id="IPR013818">
    <property type="entry name" value="Lipase"/>
</dbReference>
<name>A0ABQ9K1B3_9CUCU</name>
<keyword evidence="3" id="KW-0964">Secreted</keyword>
<evidence type="ECO:0000259" key="5">
    <source>
        <dbReference type="Pfam" id="PF00151"/>
    </source>
</evidence>
<protein>
    <recommendedName>
        <fullName evidence="5">Lipase domain-containing protein</fullName>
    </recommendedName>
</protein>
<feature type="domain" description="Lipase" evidence="5">
    <location>
        <begin position="3"/>
        <end position="93"/>
    </location>
</feature>
<dbReference type="EMBL" id="JAPWTJ010000078">
    <property type="protein sequence ID" value="KAJ8983362.1"/>
    <property type="molecule type" value="Genomic_DNA"/>
</dbReference>
<evidence type="ECO:0000256" key="3">
    <source>
        <dbReference type="ARBA" id="ARBA00022525"/>
    </source>
</evidence>
<dbReference type="SUPFAM" id="SSF53474">
    <property type="entry name" value="alpha/beta-Hydrolases"/>
    <property type="match status" value="1"/>
</dbReference>
<comment type="subcellular location">
    <subcellularLocation>
        <location evidence="1">Secreted</location>
    </subcellularLocation>
</comment>
<dbReference type="InterPro" id="IPR002334">
    <property type="entry name" value="Allerg_PlipaseA1"/>
</dbReference>
<dbReference type="PANTHER" id="PTHR11610:SF190">
    <property type="entry name" value="VITELLOGENIN-3-LIKE PROTEIN"/>
    <property type="match status" value="1"/>
</dbReference>
<keyword evidence="7" id="KW-1185">Reference proteome</keyword>
<organism evidence="6 7">
    <name type="scientific">Molorchus minor</name>
    <dbReference type="NCBI Taxonomy" id="1323400"/>
    <lineage>
        <taxon>Eukaryota</taxon>
        <taxon>Metazoa</taxon>
        <taxon>Ecdysozoa</taxon>
        <taxon>Arthropoda</taxon>
        <taxon>Hexapoda</taxon>
        <taxon>Insecta</taxon>
        <taxon>Pterygota</taxon>
        <taxon>Neoptera</taxon>
        <taxon>Endopterygota</taxon>
        <taxon>Coleoptera</taxon>
        <taxon>Polyphaga</taxon>
        <taxon>Cucujiformia</taxon>
        <taxon>Chrysomeloidea</taxon>
        <taxon>Cerambycidae</taxon>
        <taxon>Lamiinae</taxon>
        <taxon>Monochamini</taxon>
        <taxon>Molorchus</taxon>
    </lineage>
</organism>
<evidence type="ECO:0000256" key="2">
    <source>
        <dbReference type="ARBA" id="ARBA00010701"/>
    </source>
</evidence>
<dbReference type="InterPro" id="IPR029058">
    <property type="entry name" value="AB_hydrolase_fold"/>
</dbReference>
<reference evidence="6" key="1">
    <citation type="journal article" date="2023" name="Insect Mol. Biol.">
        <title>Genome sequencing provides insights into the evolution of gene families encoding plant cell wall-degrading enzymes in longhorned beetles.</title>
        <authorList>
            <person name="Shin N.R."/>
            <person name="Okamura Y."/>
            <person name="Kirsch R."/>
            <person name="Pauchet Y."/>
        </authorList>
    </citation>
    <scope>NUCLEOTIDE SEQUENCE</scope>
    <source>
        <strain evidence="6">MMC_N1</strain>
    </source>
</reference>
<dbReference type="PRINTS" id="PR00825">
    <property type="entry name" value="DOLALLERGEN"/>
</dbReference>
<sequence>MRKTVLSKHDINEFVVDWATIAFRNYISARYSVVEVGEHIADFIKSLVSTHRMDLSRVYFVGHSLGAHISGNAGAALGGKVGNIVGLDPAGPLPYTPMAVLGFRQSLGHADYFPNGGSSQPGCILDIAGTCAHARSYIYYAESILSENNFKATPCSSYLRYKLNWCGSNTNPLSQMAGYSIDTRASGDYYLDANSNSPYAKN</sequence>
<accession>A0ABQ9K1B3</accession>